<accession>A0A7I8VXB8</accession>
<name>A0A7I8VXB8_9ANNE</name>
<gene>
    <name evidence="2" type="ORF">DGYR_LOCUS9015</name>
</gene>
<evidence type="ECO:0000313" key="3">
    <source>
        <dbReference type="Proteomes" id="UP000549394"/>
    </source>
</evidence>
<feature type="transmembrane region" description="Helical" evidence="1">
    <location>
        <begin position="118"/>
        <end position="142"/>
    </location>
</feature>
<feature type="transmembrane region" description="Helical" evidence="1">
    <location>
        <begin position="166"/>
        <end position="193"/>
    </location>
</feature>
<sequence>MGSFNCHFSRASDEEFVSPPGMMLWKKKKMLVDDKPVAINLRACLAGINAILTIMNVASLMISILMLLLPSLTNIREKKLIDEKMLEKTGFAMGVSGFTIFSCVIAYLVAVLANIKLITVYLVLAFVSIALNVGLSCNYAMFLSEGFVQISILCNCPKEMAEIKRFLVILIIIGFATTFLQMISYACGLRLLWMVDVQKNKSENLPSCQTTGTPMKRQMQVTPRKIKRSVSAENVSSDLNPWEVSTKRDYFVWATPYGHYKSYDELALNSGGLAFSTPFDVYGRQRTRSATASTSTPERVFCKNIAESVKPRK</sequence>
<keyword evidence="1" id="KW-1133">Transmembrane helix</keyword>
<keyword evidence="3" id="KW-1185">Reference proteome</keyword>
<evidence type="ECO:0000313" key="2">
    <source>
        <dbReference type="EMBL" id="CAD5121010.1"/>
    </source>
</evidence>
<comment type="caution">
    <text evidence="2">The sequence shown here is derived from an EMBL/GenBank/DDBJ whole genome shotgun (WGS) entry which is preliminary data.</text>
</comment>
<organism evidence="2 3">
    <name type="scientific">Dimorphilus gyrociliatus</name>
    <dbReference type="NCBI Taxonomy" id="2664684"/>
    <lineage>
        <taxon>Eukaryota</taxon>
        <taxon>Metazoa</taxon>
        <taxon>Spiralia</taxon>
        <taxon>Lophotrochozoa</taxon>
        <taxon>Annelida</taxon>
        <taxon>Polychaeta</taxon>
        <taxon>Polychaeta incertae sedis</taxon>
        <taxon>Dinophilidae</taxon>
        <taxon>Dimorphilus</taxon>
    </lineage>
</organism>
<evidence type="ECO:0000256" key="1">
    <source>
        <dbReference type="SAM" id="Phobius"/>
    </source>
</evidence>
<feature type="transmembrane region" description="Helical" evidence="1">
    <location>
        <begin position="90"/>
        <end position="112"/>
    </location>
</feature>
<keyword evidence="1" id="KW-0472">Membrane</keyword>
<keyword evidence="1" id="KW-0812">Transmembrane</keyword>
<reference evidence="2 3" key="1">
    <citation type="submission" date="2020-08" db="EMBL/GenBank/DDBJ databases">
        <authorList>
            <person name="Hejnol A."/>
        </authorList>
    </citation>
    <scope>NUCLEOTIDE SEQUENCE [LARGE SCALE GENOMIC DNA]</scope>
</reference>
<dbReference type="AlphaFoldDB" id="A0A7I8VXB8"/>
<proteinExistence type="predicted"/>
<feature type="transmembrane region" description="Helical" evidence="1">
    <location>
        <begin position="39"/>
        <end position="69"/>
    </location>
</feature>
<dbReference type="EMBL" id="CAJFCJ010000013">
    <property type="protein sequence ID" value="CAD5121010.1"/>
    <property type="molecule type" value="Genomic_DNA"/>
</dbReference>
<protein>
    <submittedName>
        <fullName evidence="2">DgyrCDS9554</fullName>
    </submittedName>
</protein>
<dbReference type="Proteomes" id="UP000549394">
    <property type="component" value="Unassembled WGS sequence"/>
</dbReference>